<reference evidence="1 2" key="1">
    <citation type="submission" date="2021-06" db="EMBL/GenBank/DDBJ databases">
        <authorList>
            <person name="Kallberg Y."/>
            <person name="Tangrot J."/>
            <person name="Rosling A."/>
        </authorList>
    </citation>
    <scope>NUCLEOTIDE SEQUENCE [LARGE SCALE GENOMIC DNA]</scope>
    <source>
        <strain evidence="1 2">120-4 pot B 10/14</strain>
    </source>
</reference>
<accession>A0ABN7W4J3</accession>
<feature type="non-terminal residue" evidence="1">
    <location>
        <position position="1"/>
    </location>
</feature>
<gene>
    <name evidence="1" type="ORF">GMARGA_LOCUS26413</name>
</gene>
<sequence length="84" mass="9804">ILVEIAREEEKNPSLLLNTTEITLYLQNVLDEDKVQLPINNYKNIQDTITTLKKYFSFNGILPNIIDLLNLQEPEWEILDNYGP</sequence>
<evidence type="ECO:0000313" key="2">
    <source>
        <dbReference type="Proteomes" id="UP000789901"/>
    </source>
</evidence>
<dbReference type="EMBL" id="CAJVQB010030701">
    <property type="protein sequence ID" value="CAG8815935.1"/>
    <property type="molecule type" value="Genomic_DNA"/>
</dbReference>
<name>A0ABN7W4J3_GIGMA</name>
<evidence type="ECO:0000313" key="1">
    <source>
        <dbReference type="EMBL" id="CAG8815935.1"/>
    </source>
</evidence>
<keyword evidence="2" id="KW-1185">Reference proteome</keyword>
<dbReference type="Proteomes" id="UP000789901">
    <property type="component" value="Unassembled WGS sequence"/>
</dbReference>
<organism evidence="1 2">
    <name type="scientific">Gigaspora margarita</name>
    <dbReference type="NCBI Taxonomy" id="4874"/>
    <lineage>
        <taxon>Eukaryota</taxon>
        <taxon>Fungi</taxon>
        <taxon>Fungi incertae sedis</taxon>
        <taxon>Mucoromycota</taxon>
        <taxon>Glomeromycotina</taxon>
        <taxon>Glomeromycetes</taxon>
        <taxon>Diversisporales</taxon>
        <taxon>Gigasporaceae</taxon>
        <taxon>Gigaspora</taxon>
    </lineage>
</organism>
<protein>
    <submittedName>
        <fullName evidence="1">39028_t:CDS:1</fullName>
    </submittedName>
</protein>
<comment type="caution">
    <text evidence="1">The sequence shown here is derived from an EMBL/GenBank/DDBJ whole genome shotgun (WGS) entry which is preliminary data.</text>
</comment>
<proteinExistence type="predicted"/>